<accession>A0A4V2SCH1</accession>
<reference evidence="1 2" key="1">
    <citation type="submission" date="2019-03" db="EMBL/GenBank/DDBJ databases">
        <title>Genomic Encyclopedia of Type Strains, Phase IV (KMG-IV): sequencing the most valuable type-strain genomes for metagenomic binning, comparative biology and taxonomic classification.</title>
        <authorList>
            <person name="Goeker M."/>
        </authorList>
    </citation>
    <scope>NUCLEOTIDE SEQUENCE [LARGE SCALE GENOMIC DNA]</scope>
    <source>
        <strain evidence="1 2">DSM 102940</strain>
    </source>
</reference>
<dbReference type="OrthoDB" id="1951600at2"/>
<gene>
    <name evidence="1" type="ORF">EV214_10298</name>
</gene>
<organism evidence="1 2">
    <name type="scientific">Marinisporobacter balticus</name>
    <dbReference type="NCBI Taxonomy" id="2018667"/>
    <lineage>
        <taxon>Bacteria</taxon>
        <taxon>Bacillati</taxon>
        <taxon>Bacillota</taxon>
        <taxon>Clostridia</taxon>
        <taxon>Peptostreptococcales</taxon>
        <taxon>Thermotaleaceae</taxon>
        <taxon>Marinisporobacter</taxon>
    </lineage>
</organism>
<dbReference type="SUPFAM" id="SSF55144">
    <property type="entry name" value="LigT-like"/>
    <property type="match status" value="1"/>
</dbReference>
<name>A0A4V2SCH1_9FIRM</name>
<keyword evidence="2" id="KW-1185">Reference proteome</keyword>
<comment type="caution">
    <text evidence="1">The sequence shown here is derived from an EMBL/GenBank/DDBJ whole genome shotgun (WGS) entry which is preliminary data.</text>
</comment>
<evidence type="ECO:0000313" key="1">
    <source>
        <dbReference type="EMBL" id="TCO79380.1"/>
    </source>
</evidence>
<dbReference type="RefSeq" id="WP_132242220.1">
    <property type="nucleotide sequence ID" value="NZ_SLWV01000002.1"/>
</dbReference>
<dbReference type="Gene3D" id="3.90.1140.10">
    <property type="entry name" value="Cyclic phosphodiesterase"/>
    <property type="match status" value="1"/>
</dbReference>
<protein>
    <submittedName>
        <fullName evidence="1">2'-5' RNA ligase</fullName>
    </submittedName>
</protein>
<keyword evidence="1" id="KW-0436">Ligase</keyword>
<dbReference type="GO" id="GO:0016874">
    <property type="term" value="F:ligase activity"/>
    <property type="evidence" value="ECO:0007669"/>
    <property type="project" value="UniProtKB-KW"/>
</dbReference>
<dbReference type="AlphaFoldDB" id="A0A4V2SCH1"/>
<dbReference type="Pfam" id="PF13563">
    <property type="entry name" value="2_5_RNA_ligase2"/>
    <property type="match status" value="1"/>
</dbReference>
<dbReference type="InterPro" id="IPR009097">
    <property type="entry name" value="Cyclic_Pdiesterase"/>
</dbReference>
<evidence type="ECO:0000313" key="2">
    <source>
        <dbReference type="Proteomes" id="UP000294919"/>
    </source>
</evidence>
<proteinExistence type="predicted"/>
<dbReference type="Proteomes" id="UP000294919">
    <property type="component" value="Unassembled WGS sequence"/>
</dbReference>
<sequence>MENMIFLVTVPNGTLYYCCRKIQQSLWKEYNLGKDVLPEIHLTIDAFYYRDLEEVEKIKTALHEITHKIAPFEVTSNGFGYIPHPHNCITLHIVKTEELKNAYHLIHNAMQERGFRVRAFSPEEIVFHISLAGTHGREWSEEENLHAWNKMRDFKLKERAFIDELELWYPEIDPNARFISRMKLEDIGKMK</sequence>
<dbReference type="EMBL" id="SLWV01000002">
    <property type="protein sequence ID" value="TCO79380.1"/>
    <property type="molecule type" value="Genomic_DNA"/>
</dbReference>